<feature type="transmembrane region" description="Helical" evidence="5">
    <location>
        <begin position="12"/>
        <end position="30"/>
    </location>
</feature>
<sequence length="381" mass="40132">MATRGPDPTAPLWRAAQVFRLLSCVYALGFQIAVNSDLRRPALGWVLLAVLIGWSVAVAIAYLRSFGRRPAWVIAEIAVVVVLMLSTRVVATGQWALDNQAWPTTLWASNATISAALQFGPAGGMLTGVAVTAANEAVKGYVNVNLGRSATIVIELAVGLAVGMAARTARRAHDELQRAAELSAALHERERLSRQVHDGVIQVLALVAKRGHQIGGDTAELAALASEQERALRRWLSSADAEQDGDTQTVDLGALLRRRASDQVSMSLPGAPVPLGRGVAAELDAAVGNALDNVRLHAGPNAHAYVLLEDTGDAVAVTVRDDGVGIAAGRLDEAASQGRFGVTKSIVGRLAALGGTAQLSTNTGEGTEWELRVPRREGRHE</sequence>
<evidence type="ECO:0000256" key="5">
    <source>
        <dbReference type="SAM" id="Phobius"/>
    </source>
</evidence>
<feature type="transmembrane region" description="Helical" evidence="5">
    <location>
        <begin position="70"/>
        <end position="91"/>
    </location>
</feature>
<reference evidence="8 9" key="1">
    <citation type="submission" date="2018-09" db="EMBL/GenBank/DDBJ databases">
        <authorList>
            <person name="Tagini F."/>
        </authorList>
    </citation>
    <scope>NUCLEOTIDE SEQUENCE [LARGE SCALE GENOMIC DNA]</scope>
    <source>
        <strain evidence="8 9">MK136</strain>
    </source>
</reference>
<feature type="transmembrane region" description="Helical" evidence="5">
    <location>
        <begin position="111"/>
        <end position="134"/>
    </location>
</feature>
<evidence type="ECO:0000259" key="6">
    <source>
        <dbReference type="Pfam" id="PF02518"/>
    </source>
</evidence>
<evidence type="ECO:0000259" key="7">
    <source>
        <dbReference type="Pfam" id="PF19354"/>
    </source>
</evidence>
<name>A0A498QAV9_9MYCO</name>
<dbReference type="SUPFAM" id="SSF55874">
    <property type="entry name" value="ATPase domain of HSP90 chaperone/DNA topoisomerase II/histidine kinase"/>
    <property type="match status" value="1"/>
</dbReference>
<dbReference type="PANTHER" id="PTHR24421">
    <property type="entry name" value="NITRATE/NITRITE SENSOR PROTEIN NARX-RELATED"/>
    <property type="match status" value="1"/>
</dbReference>
<feature type="transmembrane region" description="Helical" evidence="5">
    <location>
        <begin position="146"/>
        <end position="166"/>
    </location>
</feature>
<proteinExistence type="predicted"/>
<dbReference type="InterPro" id="IPR045975">
    <property type="entry name" value="DUF5931"/>
</dbReference>
<protein>
    <submittedName>
        <fullName evidence="8">Uncharacterized protein</fullName>
    </submittedName>
</protein>
<organism evidence="8 9">
    <name type="scientific">Mycobacterium attenuatum</name>
    <dbReference type="NCBI Taxonomy" id="2341086"/>
    <lineage>
        <taxon>Bacteria</taxon>
        <taxon>Bacillati</taxon>
        <taxon>Actinomycetota</taxon>
        <taxon>Actinomycetes</taxon>
        <taxon>Mycobacteriales</taxon>
        <taxon>Mycobacteriaceae</taxon>
        <taxon>Mycobacterium</taxon>
    </lineage>
</organism>
<dbReference type="GO" id="GO:0000160">
    <property type="term" value="P:phosphorelay signal transduction system"/>
    <property type="evidence" value="ECO:0007669"/>
    <property type="project" value="UniProtKB-KW"/>
</dbReference>
<keyword evidence="5" id="KW-0472">Membrane</keyword>
<dbReference type="Proteomes" id="UP000273307">
    <property type="component" value="Unassembled WGS sequence"/>
</dbReference>
<dbReference type="AlphaFoldDB" id="A0A498QAV9"/>
<dbReference type="Gene3D" id="3.30.565.10">
    <property type="entry name" value="Histidine kinase-like ATPase, C-terminal domain"/>
    <property type="match status" value="1"/>
</dbReference>
<feature type="domain" description="DUF5931" evidence="7">
    <location>
        <begin position="10"/>
        <end position="171"/>
    </location>
</feature>
<keyword evidence="1" id="KW-0808">Transferase</keyword>
<feature type="domain" description="Histidine kinase/HSP90-like ATPase" evidence="6">
    <location>
        <begin position="280"/>
        <end position="376"/>
    </location>
</feature>
<accession>A0A498QAV9</accession>
<dbReference type="NCBIfam" id="NF047322">
    <property type="entry name" value="HK_morpho_MacS"/>
    <property type="match status" value="1"/>
</dbReference>
<dbReference type="RefSeq" id="WP_122497390.1">
    <property type="nucleotide sequence ID" value="NZ_UPHP01000102.1"/>
</dbReference>
<feature type="compositionally biased region" description="Basic and acidic residues" evidence="4">
    <location>
        <begin position="369"/>
        <end position="381"/>
    </location>
</feature>
<dbReference type="Pfam" id="PF19354">
    <property type="entry name" value="DUF5931"/>
    <property type="match status" value="1"/>
</dbReference>
<evidence type="ECO:0000256" key="2">
    <source>
        <dbReference type="ARBA" id="ARBA00022777"/>
    </source>
</evidence>
<dbReference type="InterPro" id="IPR036890">
    <property type="entry name" value="HATPase_C_sf"/>
</dbReference>
<evidence type="ECO:0000256" key="3">
    <source>
        <dbReference type="ARBA" id="ARBA00023012"/>
    </source>
</evidence>
<keyword evidence="2" id="KW-0418">Kinase</keyword>
<feature type="region of interest" description="Disordered" evidence="4">
    <location>
        <begin position="361"/>
        <end position="381"/>
    </location>
</feature>
<dbReference type="InterPro" id="IPR003594">
    <property type="entry name" value="HATPase_dom"/>
</dbReference>
<dbReference type="Pfam" id="PF02518">
    <property type="entry name" value="HATPase_c"/>
    <property type="match status" value="1"/>
</dbReference>
<evidence type="ECO:0000313" key="8">
    <source>
        <dbReference type="EMBL" id="VBA40950.1"/>
    </source>
</evidence>
<evidence type="ECO:0000256" key="1">
    <source>
        <dbReference type="ARBA" id="ARBA00022679"/>
    </source>
</evidence>
<keyword evidence="9" id="KW-1185">Reference proteome</keyword>
<feature type="transmembrane region" description="Helical" evidence="5">
    <location>
        <begin position="42"/>
        <end position="63"/>
    </location>
</feature>
<evidence type="ECO:0000313" key="9">
    <source>
        <dbReference type="Proteomes" id="UP000273307"/>
    </source>
</evidence>
<dbReference type="PANTHER" id="PTHR24421:SF61">
    <property type="entry name" value="OXYGEN SENSOR HISTIDINE KINASE NREB"/>
    <property type="match status" value="1"/>
</dbReference>
<keyword evidence="5" id="KW-1133">Transmembrane helix</keyword>
<gene>
    <name evidence="8" type="ORF">LAUMK136_03789</name>
</gene>
<keyword evidence="3" id="KW-0902">Two-component regulatory system</keyword>
<dbReference type="GO" id="GO:0016301">
    <property type="term" value="F:kinase activity"/>
    <property type="evidence" value="ECO:0007669"/>
    <property type="project" value="UniProtKB-KW"/>
</dbReference>
<keyword evidence="5" id="KW-0812">Transmembrane</keyword>
<evidence type="ECO:0000256" key="4">
    <source>
        <dbReference type="SAM" id="MobiDB-lite"/>
    </source>
</evidence>
<dbReference type="InterPro" id="IPR050482">
    <property type="entry name" value="Sensor_HK_TwoCompSys"/>
</dbReference>
<dbReference type="OrthoDB" id="5181554at2"/>
<dbReference type="EMBL" id="UPHP01000102">
    <property type="protein sequence ID" value="VBA40950.1"/>
    <property type="molecule type" value="Genomic_DNA"/>
</dbReference>